<dbReference type="EMBL" id="LAZR01064999">
    <property type="protein sequence ID" value="KKK56434.1"/>
    <property type="molecule type" value="Genomic_DNA"/>
</dbReference>
<evidence type="ECO:0000313" key="1">
    <source>
        <dbReference type="EMBL" id="KKK56434.1"/>
    </source>
</evidence>
<accession>A0A0F8YQP3</accession>
<sequence>MDVYRTNDRIIPVVCYIGGKLELMIEKVLSASMYYDSLAISYGIEIFEGLVTSEYKRGKHRGLHISAVNDKFTTPVFFNGCGWVDIGFEFALSIIEKFKLDSERNIELKKEPNTWVRKENSDEM</sequence>
<dbReference type="AlphaFoldDB" id="A0A0F8YQP3"/>
<protein>
    <submittedName>
        <fullName evidence="1">Uncharacterized protein</fullName>
    </submittedName>
</protein>
<reference evidence="1" key="1">
    <citation type="journal article" date="2015" name="Nature">
        <title>Complex archaea that bridge the gap between prokaryotes and eukaryotes.</title>
        <authorList>
            <person name="Spang A."/>
            <person name="Saw J.H."/>
            <person name="Jorgensen S.L."/>
            <person name="Zaremba-Niedzwiedzka K."/>
            <person name="Martijn J."/>
            <person name="Lind A.E."/>
            <person name="van Eijk R."/>
            <person name="Schleper C."/>
            <person name="Guy L."/>
            <person name="Ettema T.J."/>
        </authorList>
    </citation>
    <scope>NUCLEOTIDE SEQUENCE</scope>
</reference>
<gene>
    <name evidence="1" type="ORF">LCGC14_3064570</name>
</gene>
<organism evidence="1">
    <name type="scientific">marine sediment metagenome</name>
    <dbReference type="NCBI Taxonomy" id="412755"/>
    <lineage>
        <taxon>unclassified sequences</taxon>
        <taxon>metagenomes</taxon>
        <taxon>ecological metagenomes</taxon>
    </lineage>
</organism>
<proteinExistence type="predicted"/>
<name>A0A0F8YQP3_9ZZZZ</name>
<comment type="caution">
    <text evidence="1">The sequence shown here is derived from an EMBL/GenBank/DDBJ whole genome shotgun (WGS) entry which is preliminary data.</text>
</comment>